<dbReference type="Proteomes" id="UP001365846">
    <property type="component" value="Unassembled WGS sequence"/>
</dbReference>
<sequence length="117" mass="12470">MKSIYHIASRALIAGGAVMVAASAFAQATVTCEDPRVDRTACYREAAAAQEAKRQGRLNSPGGYDENALKRCQRQPAGHARTACEKRVTGAGNTTMHGSVQGGGKIRRNEMPVEPKK</sequence>
<feature type="signal peptide" evidence="2">
    <location>
        <begin position="1"/>
        <end position="26"/>
    </location>
</feature>
<keyword evidence="4" id="KW-1185">Reference proteome</keyword>
<protein>
    <recommendedName>
        <fullName evidence="5">PsiF repeat-containing protein</fullName>
    </recommendedName>
</protein>
<keyword evidence="2" id="KW-0732">Signal</keyword>
<organism evidence="3 4">
    <name type="scientific">Variovorax ureilyticus</name>
    <dbReference type="NCBI Taxonomy" id="1836198"/>
    <lineage>
        <taxon>Bacteria</taxon>
        <taxon>Pseudomonadati</taxon>
        <taxon>Pseudomonadota</taxon>
        <taxon>Betaproteobacteria</taxon>
        <taxon>Burkholderiales</taxon>
        <taxon>Comamonadaceae</taxon>
        <taxon>Variovorax</taxon>
    </lineage>
</organism>
<reference evidence="3 4" key="1">
    <citation type="submission" date="2024-03" db="EMBL/GenBank/DDBJ databases">
        <title>Novel species of the genus Variovorax.</title>
        <authorList>
            <person name="Liu Q."/>
            <person name="Xin Y.-H."/>
        </authorList>
    </citation>
    <scope>NUCLEOTIDE SEQUENCE [LARGE SCALE GENOMIC DNA]</scope>
    <source>
        <strain evidence="3 4">KACC 18899</strain>
    </source>
</reference>
<evidence type="ECO:0000313" key="4">
    <source>
        <dbReference type="Proteomes" id="UP001365846"/>
    </source>
</evidence>
<dbReference type="EMBL" id="JBBKZU010000017">
    <property type="protein sequence ID" value="MEJ8815177.1"/>
    <property type="molecule type" value="Genomic_DNA"/>
</dbReference>
<evidence type="ECO:0000256" key="1">
    <source>
        <dbReference type="SAM" id="MobiDB-lite"/>
    </source>
</evidence>
<feature type="region of interest" description="Disordered" evidence="1">
    <location>
        <begin position="48"/>
        <end position="117"/>
    </location>
</feature>
<dbReference type="RefSeq" id="WP_340360389.1">
    <property type="nucleotide sequence ID" value="NZ_JBBKZU010000017.1"/>
</dbReference>
<evidence type="ECO:0000256" key="2">
    <source>
        <dbReference type="SAM" id="SignalP"/>
    </source>
</evidence>
<name>A0ABU8VPT3_9BURK</name>
<evidence type="ECO:0008006" key="5">
    <source>
        <dbReference type="Google" id="ProtNLM"/>
    </source>
</evidence>
<comment type="caution">
    <text evidence="3">The sequence shown here is derived from an EMBL/GenBank/DDBJ whole genome shotgun (WGS) entry which is preliminary data.</text>
</comment>
<evidence type="ECO:0000313" key="3">
    <source>
        <dbReference type="EMBL" id="MEJ8815177.1"/>
    </source>
</evidence>
<gene>
    <name evidence="3" type="ORF">WKW77_29190</name>
</gene>
<feature type="chain" id="PRO_5046041783" description="PsiF repeat-containing protein" evidence="2">
    <location>
        <begin position="27"/>
        <end position="117"/>
    </location>
</feature>
<feature type="compositionally biased region" description="Basic and acidic residues" evidence="1">
    <location>
        <begin position="107"/>
        <end position="117"/>
    </location>
</feature>
<accession>A0ABU8VPT3</accession>
<proteinExistence type="predicted"/>